<protein>
    <submittedName>
        <fullName evidence="3">Uncharacterized protein</fullName>
    </submittedName>
</protein>
<keyword evidence="2" id="KW-0472">Membrane</keyword>
<accession>A0A0A9X8J2</accession>
<keyword evidence="2" id="KW-0812">Transmembrane</keyword>
<proteinExistence type="predicted"/>
<feature type="region of interest" description="Disordered" evidence="1">
    <location>
        <begin position="233"/>
        <end position="252"/>
    </location>
</feature>
<organism evidence="3">
    <name type="scientific">Lygus hesperus</name>
    <name type="common">Western plant bug</name>
    <dbReference type="NCBI Taxonomy" id="30085"/>
    <lineage>
        <taxon>Eukaryota</taxon>
        <taxon>Metazoa</taxon>
        <taxon>Ecdysozoa</taxon>
        <taxon>Arthropoda</taxon>
        <taxon>Hexapoda</taxon>
        <taxon>Insecta</taxon>
        <taxon>Pterygota</taxon>
        <taxon>Neoptera</taxon>
        <taxon>Paraneoptera</taxon>
        <taxon>Hemiptera</taxon>
        <taxon>Heteroptera</taxon>
        <taxon>Panheteroptera</taxon>
        <taxon>Cimicomorpha</taxon>
        <taxon>Miridae</taxon>
        <taxon>Mirini</taxon>
        <taxon>Lygus</taxon>
    </lineage>
</organism>
<sequence length="252" mass="28434">MAAIPSSSGMTLRTRQLKGILKVPGKECSMNHCMEDTRVTPPFHQRYSGEKSRCNATNRKRSTAGPIILKDSEDEDEEDEAPNFASLNSRLSPIESGMQSNKMHIFRDTENESISGFAASGGIQTRCKDPTNLHIGGPQDHLHFQPETPHNFFCPTLKRTRILLFVSAFLILPAVQHFLWPVHWALTDRRLRALNSCFITAAFALNMFLIKKLISTFDFSNTANEKMEEFDGRLPNEKWGSSWSTDDSGLEE</sequence>
<feature type="transmembrane region" description="Helical" evidence="2">
    <location>
        <begin position="162"/>
        <end position="180"/>
    </location>
</feature>
<dbReference type="EMBL" id="GBHO01027285">
    <property type="protein sequence ID" value="JAG16319.1"/>
    <property type="molecule type" value="Transcribed_RNA"/>
</dbReference>
<gene>
    <name evidence="3" type="ORF">CM83_8504</name>
</gene>
<reference evidence="3" key="1">
    <citation type="journal article" date="2014" name="PLoS ONE">
        <title>Transcriptome-Based Identification of ABC Transporters in the Western Tarnished Plant Bug Lygus hesperus.</title>
        <authorList>
            <person name="Hull J.J."/>
            <person name="Chaney K."/>
            <person name="Geib S.M."/>
            <person name="Fabrick J.A."/>
            <person name="Brent C.S."/>
            <person name="Walsh D."/>
            <person name="Lavine L.C."/>
        </authorList>
    </citation>
    <scope>NUCLEOTIDE SEQUENCE</scope>
</reference>
<keyword evidence="2" id="KW-1133">Transmembrane helix</keyword>
<evidence type="ECO:0000256" key="1">
    <source>
        <dbReference type="SAM" id="MobiDB-lite"/>
    </source>
</evidence>
<evidence type="ECO:0000313" key="3">
    <source>
        <dbReference type="EMBL" id="JAG16319.1"/>
    </source>
</evidence>
<evidence type="ECO:0000256" key="2">
    <source>
        <dbReference type="SAM" id="Phobius"/>
    </source>
</evidence>
<dbReference type="AlphaFoldDB" id="A0A0A9X8J2"/>
<reference evidence="3" key="2">
    <citation type="submission" date="2014-07" db="EMBL/GenBank/DDBJ databases">
        <authorList>
            <person name="Hull J."/>
        </authorList>
    </citation>
    <scope>NUCLEOTIDE SEQUENCE</scope>
</reference>
<feature type="transmembrane region" description="Helical" evidence="2">
    <location>
        <begin position="192"/>
        <end position="210"/>
    </location>
</feature>
<reference evidence="4" key="3">
    <citation type="submission" date="2014-09" db="EMBL/GenBank/DDBJ databases">
        <authorList>
            <person name="Magalhaes I.L.F."/>
            <person name="Oliveira U."/>
            <person name="Santos F.R."/>
            <person name="Vidigal T.H.D.A."/>
            <person name="Brescovit A.D."/>
            <person name="Santos A.J."/>
        </authorList>
    </citation>
    <scope>NUCLEOTIDE SEQUENCE</scope>
</reference>
<name>A0A0A9X8J2_LYGHE</name>
<dbReference type="EMBL" id="GBRD01001370">
    <property type="protein sequence ID" value="JAG64451.1"/>
    <property type="molecule type" value="Transcribed_RNA"/>
</dbReference>
<feature type="compositionally biased region" description="Acidic residues" evidence="1">
    <location>
        <begin position="72"/>
        <end position="81"/>
    </location>
</feature>
<feature type="compositionally biased region" description="Polar residues" evidence="1">
    <location>
        <begin position="239"/>
        <end position="252"/>
    </location>
</feature>
<feature type="region of interest" description="Disordered" evidence="1">
    <location>
        <begin position="44"/>
        <end position="92"/>
    </location>
</feature>
<evidence type="ECO:0000313" key="4">
    <source>
        <dbReference type="EMBL" id="JAG64451.1"/>
    </source>
</evidence>